<keyword evidence="1" id="KW-0812">Transmembrane</keyword>
<feature type="non-terminal residue" evidence="3">
    <location>
        <position position="89"/>
    </location>
</feature>
<feature type="non-terminal residue" evidence="3">
    <location>
        <position position="1"/>
    </location>
</feature>
<reference evidence="3" key="1">
    <citation type="submission" date="2020-08" db="EMBL/GenBank/DDBJ databases">
        <title>Genome sequencing and assembly of the red palm weevil Rhynchophorus ferrugineus.</title>
        <authorList>
            <person name="Dias G.B."/>
            <person name="Bergman C.M."/>
            <person name="Manee M."/>
        </authorList>
    </citation>
    <scope>NUCLEOTIDE SEQUENCE</scope>
    <source>
        <strain evidence="3">AA-2017</strain>
        <tissue evidence="3">Whole larva</tissue>
    </source>
</reference>
<sequence length="89" mass="10082">LQGLTWLSLCIVTLVTIQSPPEYLTKTEYSTYTVFLSSIIYQQFLTNVTSSTSFVRGDKIIGHKSFVGILWMYIVLSAFWIGASIDQYS</sequence>
<keyword evidence="2" id="KW-0732">Signal</keyword>
<dbReference type="AlphaFoldDB" id="A0A834M990"/>
<evidence type="ECO:0000313" key="3">
    <source>
        <dbReference type="EMBL" id="KAF7275398.1"/>
    </source>
</evidence>
<evidence type="ECO:0000256" key="1">
    <source>
        <dbReference type="SAM" id="Phobius"/>
    </source>
</evidence>
<keyword evidence="1" id="KW-0472">Membrane</keyword>
<dbReference type="Proteomes" id="UP000625711">
    <property type="component" value="Unassembled WGS sequence"/>
</dbReference>
<feature type="chain" id="PRO_5032357510" evidence="2">
    <location>
        <begin position="18"/>
        <end position="89"/>
    </location>
</feature>
<proteinExistence type="predicted"/>
<organism evidence="3 4">
    <name type="scientific">Rhynchophorus ferrugineus</name>
    <name type="common">Red palm weevil</name>
    <name type="synonym">Curculio ferrugineus</name>
    <dbReference type="NCBI Taxonomy" id="354439"/>
    <lineage>
        <taxon>Eukaryota</taxon>
        <taxon>Metazoa</taxon>
        <taxon>Ecdysozoa</taxon>
        <taxon>Arthropoda</taxon>
        <taxon>Hexapoda</taxon>
        <taxon>Insecta</taxon>
        <taxon>Pterygota</taxon>
        <taxon>Neoptera</taxon>
        <taxon>Endopterygota</taxon>
        <taxon>Coleoptera</taxon>
        <taxon>Polyphaga</taxon>
        <taxon>Cucujiformia</taxon>
        <taxon>Curculionidae</taxon>
        <taxon>Dryophthorinae</taxon>
        <taxon>Rhynchophorus</taxon>
    </lineage>
</organism>
<keyword evidence="1" id="KW-1133">Transmembrane helix</keyword>
<keyword evidence="4" id="KW-1185">Reference proteome</keyword>
<protein>
    <submittedName>
        <fullName evidence="3">Uncharacterized protein</fullName>
    </submittedName>
</protein>
<dbReference type="EMBL" id="JAACXV010010579">
    <property type="protein sequence ID" value="KAF7275398.1"/>
    <property type="molecule type" value="Genomic_DNA"/>
</dbReference>
<dbReference type="OrthoDB" id="10264154at2759"/>
<evidence type="ECO:0000313" key="4">
    <source>
        <dbReference type="Proteomes" id="UP000625711"/>
    </source>
</evidence>
<accession>A0A834M990</accession>
<feature type="signal peptide" evidence="2">
    <location>
        <begin position="1"/>
        <end position="17"/>
    </location>
</feature>
<evidence type="ECO:0000256" key="2">
    <source>
        <dbReference type="SAM" id="SignalP"/>
    </source>
</evidence>
<feature type="transmembrane region" description="Helical" evidence="1">
    <location>
        <begin position="66"/>
        <end position="85"/>
    </location>
</feature>
<comment type="caution">
    <text evidence="3">The sequence shown here is derived from an EMBL/GenBank/DDBJ whole genome shotgun (WGS) entry which is preliminary data.</text>
</comment>
<name>A0A834M990_RHYFE</name>
<gene>
    <name evidence="3" type="ORF">GWI33_011791</name>
</gene>